<dbReference type="SUPFAM" id="SSF55486">
    <property type="entry name" value="Metalloproteases ('zincins'), catalytic domain"/>
    <property type="match status" value="1"/>
</dbReference>
<keyword evidence="1" id="KW-1133">Transmembrane helix</keyword>
<protein>
    <submittedName>
        <fullName evidence="2">Uncharacterized protein</fullName>
    </submittedName>
</protein>
<proteinExistence type="predicted"/>
<keyword evidence="1" id="KW-0812">Transmembrane</keyword>
<organism evidence="2 3">
    <name type="scientific">Candidatus Giovannonibacteria bacterium RIFCSPHIGHO2_01_FULL_45_23</name>
    <dbReference type="NCBI Taxonomy" id="1798325"/>
    <lineage>
        <taxon>Bacteria</taxon>
        <taxon>Candidatus Giovannoniibacteriota</taxon>
    </lineage>
</organism>
<evidence type="ECO:0000256" key="1">
    <source>
        <dbReference type="SAM" id="Phobius"/>
    </source>
</evidence>
<comment type="caution">
    <text evidence="2">The sequence shown here is derived from an EMBL/GenBank/DDBJ whole genome shotgun (WGS) entry which is preliminary data.</text>
</comment>
<feature type="transmembrane region" description="Helical" evidence="1">
    <location>
        <begin position="6"/>
        <end position="25"/>
    </location>
</feature>
<evidence type="ECO:0000313" key="2">
    <source>
        <dbReference type="EMBL" id="OGF61711.1"/>
    </source>
</evidence>
<accession>A0A1F5VFL5</accession>
<keyword evidence="1" id="KW-0472">Membrane</keyword>
<sequence>MIKYFAVVLCLILAGLFSMYFWIGVPKIYSLGEVQKPVPHLWDNASVSIGEIEITAVYFVPKNKTNFMITDWSGKLEVGLKKAAAFYDLQLRGLAKINYKIHPDPIIGFENNLFYDTDVTQHGNPEALRRITLELEDRDFFQPNPNGPYKILAVMYEGVGASGSDRTAFVSRVFLSDVKYGSQGASVLAHEIGHAFGIPDAYLPGTAAPLSQDIMGVGQRGPIEKTYLEKETLKKLGI</sequence>
<dbReference type="Proteomes" id="UP000179251">
    <property type="component" value="Unassembled WGS sequence"/>
</dbReference>
<dbReference type="STRING" id="1798325.A2834_00720"/>
<name>A0A1F5VFL5_9BACT</name>
<evidence type="ECO:0000313" key="3">
    <source>
        <dbReference type="Proteomes" id="UP000179251"/>
    </source>
</evidence>
<dbReference type="EMBL" id="MFHD01000026">
    <property type="protein sequence ID" value="OGF61711.1"/>
    <property type="molecule type" value="Genomic_DNA"/>
</dbReference>
<gene>
    <name evidence="2" type="ORF">A2834_00720</name>
</gene>
<dbReference type="AlphaFoldDB" id="A0A1F5VFL5"/>
<reference evidence="2 3" key="1">
    <citation type="journal article" date="2016" name="Nat. Commun.">
        <title>Thousands of microbial genomes shed light on interconnected biogeochemical processes in an aquifer system.</title>
        <authorList>
            <person name="Anantharaman K."/>
            <person name="Brown C.T."/>
            <person name="Hug L.A."/>
            <person name="Sharon I."/>
            <person name="Castelle C.J."/>
            <person name="Probst A.J."/>
            <person name="Thomas B.C."/>
            <person name="Singh A."/>
            <person name="Wilkins M.J."/>
            <person name="Karaoz U."/>
            <person name="Brodie E.L."/>
            <person name="Williams K.H."/>
            <person name="Hubbard S.S."/>
            <person name="Banfield J.F."/>
        </authorList>
    </citation>
    <scope>NUCLEOTIDE SEQUENCE [LARGE SCALE GENOMIC DNA]</scope>
</reference>